<dbReference type="InterPro" id="IPR036396">
    <property type="entry name" value="Cyt_P450_sf"/>
</dbReference>
<dbReference type="PRINTS" id="PR00463">
    <property type="entry name" value="EP450I"/>
</dbReference>
<dbReference type="InterPro" id="IPR002401">
    <property type="entry name" value="Cyt_P450_E_grp-I"/>
</dbReference>
<dbReference type="EMBL" id="CABITT030000005">
    <property type="protein sequence ID" value="VVB06416.1"/>
    <property type="molecule type" value="Genomic_DNA"/>
</dbReference>
<protein>
    <recommendedName>
        <fullName evidence="4">Cytochrome P450</fullName>
    </recommendedName>
</protein>
<dbReference type="SUPFAM" id="SSF48264">
    <property type="entry name" value="Cytochrome P450"/>
    <property type="match status" value="1"/>
</dbReference>
<comment type="similarity">
    <text evidence="1">Belongs to the cytochrome P450 family.</text>
</comment>
<dbReference type="Gene3D" id="1.10.630.10">
    <property type="entry name" value="Cytochrome P450"/>
    <property type="match status" value="1"/>
</dbReference>
<sequence length="120" mass="13582">MNDIKHLLYFIAGTETNSTIVEWALTELLRNPEAMANAKFEINFIVGPNRYFRDNDLADLPYLRAVIIETLRLHPPSPFLIPRKAESDTDVLGFLVPENAQILVNAWAIGRALCFILLSV</sequence>
<evidence type="ECO:0008006" key="4">
    <source>
        <dbReference type="Google" id="ProtNLM"/>
    </source>
</evidence>
<comment type="caution">
    <text evidence="2">The sequence shown here is derived from an EMBL/GenBank/DDBJ whole genome shotgun (WGS) entry which is preliminary data.</text>
</comment>
<evidence type="ECO:0000313" key="2">
    <source>
        <dbReference type="EMBL" id="VVB06416.1"/>
    </source>
</evidence>
<organism evidence="2 3">
    <name type="scientific">Arabis nemorensis</name>
    <dbReference type="NCBI Taxonomy" id="586526"/>
    <lineage>
        <taxon>Eukaryota</taxon>
        <taxon>Viridiplantae</taxon>
        <taxon>Streptophyta</taxon>
        <taxon>Embryophyta</taxon>
        <taxon>Tracheophyta</taxon>
        <taxon>Spermatophyta</taxon>
        <taxon>Magnoliopsida</taxon>
        <taxon>eudicotyledons</taxon>
        <taxon>Gunneridae</taxon>
        <taxon>Pentapetalae</taxon>
        <taxon>rosids</taxon>
        <taxon>malvids</taxon>
        <taxon>Brassicales</taxon>
        <taxon>Brassicaceae</taxon>
        <taxon>Arabideae</taxon>
        <taxon>Arabis</taxon>
    </lineage>
</organism>
<dbReference type="GO" id="GO:0016705">
    <property type="term" value="F:oxidoreductase activity, acting on paired donors, with incorporation or reduction of molecular oxygen"/>
    <property type="evidence" value="ECO:0007669"/>
    <property type="project" value="InterPro"/>
</dbReference>
<evidence type="ECO:0000256" key="1">
    <source>
        <dbReference type="ARBA" id="ARBA00010617"/>
    </source>
</evidence>
<dbReference type="InterPro" id="IPR001128">
    <property type="entry name" value="Cyt_P450"/>
</dbReference>
<dbReference type="Proteomes" id="UP000489600">
    <property type="component" value="Unassembled WGS sequence"/>
</dbReference>
<name>A0A565BYI0_9BRAS</name>
<accession>A0A565BYI0</accession>
<evidence type="ECO:0000313" key="3">
    <source>
        <dbReference type="Proteomes" id="UP000489600"/>
    </source>
</evidence>
<dbReference type="PANTHER" id="PTHR47950:SF22">
    <property type="entry name" value="CYTOCHROME P450 76C1-RELATED"/>
    <property type="match status" value="1"/>
</dbReference>
<dbReference type="PANTHER" id="PTHR47950">
    <property type="entry name" value="CYTOCHROME P450, FAMILY 76, SUBFAMILY C, POLYPEPTIDE 5-RELATED"/>
    <property type="match status" value="1"/>
</dbReference>
<dbReference type="GO" id="GO:0020037">
    <property type="term" value="F:heme binding"/>
    <property type="evidence" value="ECO:0007669"/>
    <property type="project" value="InterPro"/>
</dbReference>
<dbReference type="PRINTS" id="PR00385">
    <property type="entry name" value="P450"/>
</dbReference>
<dbReference type="Pfam" id="PF00067">
    <property type="entry name" value="p450"/>
    <property type="match status" value="1"/>
</dbReference>
<proteinExistence type="inferred from homology"/>
<dbReference type="AlphaFoldDB" id="A0A565BYI0"/>
<keyword evidence="3" id="KW-1185">Reference proteome</keyword>
<dbReference type="GO" id="GO:0004497">
    <property type="term" value="F:monooxygenase activity"/>
    <property type="evidence" value="ECO:0007669"/>
    <property type="project" value="InterPro"/>
</dbReference>
<gene>
    <name evidence="2" type="ORF">ANE_LOCUS16860</name>
</gene>
<reference evidence="2" key="1">
    <citation type="submission" date="2019-07" db="EMBL/GenBank/DDBJ databases">
        <authorList>
            <person name="Dittberner H."/>
        </authorList>
    </citation>
    <scope>NUCLEOTIDE SEQUENCE [LARGE SCALE GENOMIC DNA]</scope>
</reference>
<dbReference type="GO" id="GO:0005506">
    <property type="term" value="F:iron ion binding"/>
    <property type="evidence" value="ECO:0007669"/>
    <property type="project" value="InterPro"/>
</dbReference>
<dbReference type="OrthoDB" id="2789670at2759"/>